<reference evidence="10" key="1">
    <citation type="submission" date="2020-10" db="EMBL/GenBank/DDBJ databases">
        <authorList>
            <person name="Gilroy R."/>
        </authorList>
    </citation>
    <scope>NUCLEOTIDE SEQUENCE</scope>
    <source>
        <strain evidence="10">11159</strain>
    </source>
</reference>
<dbReference type="GO" id="GO:0051539">
    <property type="term" value="F:4 iron, 4 sulfur cluster binding"/>
    <property type="evidence" value="ECO:0007669"/>
    <property type="project" value="UniProtKB-UniRule"/>
</dbReference>
<dbReference type="Gene3D" id="3.20.20.20">
    <property type="entry name" value="Dihydropteroate synthase-like"/>
    <property type="match status" value="1"/>
</dbReference>
<dbReference type="PANTHER" id="PTHR30454:SF0">
    <property type="entry name" value="4-HYDROXY-3-METHYLBUT-2-EN-1-YL DIPHOSPHATE SYNTHASE (FERREDOXIN), CHLOROPLASTIC"/>
    <property type="match status" value="1"/>
</dbReference>
<dbReference type="NCBIfam" id="NF001540">
    <property type="entry name" value="PRK00366.1"/>
    <property type="match status" value="1"/>
</dbReference>
<feature type="binding site" evidence="7">
    <location>
        <position position="302"/>
    </location>
    <ligand>
        <name>[4Fe-4S] cluster</name>
        <dbReference type="ChEBI" id="CHEBI:49883"/>
    </ligand>
</feature>
<evidence type="ECO:0000256" key="2">
    <source>
        <dbReference type="ARBA" id="ARBA00022723"/>
    </source>
</evidence>
<comment type="catalytic activity">
    <reaction evidence="7">
        <text>(2E)-4-hydroxy-3-methylbut-2-enyl diphosphate + oxidized [flavodoxin] + H2O + 2 H(+) = 2-C-methyl-D-erythritol 2,4-cyclic diphosphate + reduced [flavodoxin]</text>
        <dbReference type="Rhea" id="RHEA:43604"/>
        <dbReference type="Rhea" id="RHEA-COMP:10622"/>
        <dbReference type="Rhea" id="RHEA-COMP:10623"/>
        <dbReference type="ChEBI" id="CHEBI:15377"/>
        <dbReference type="ChEBI" id="CHEBI:15378"/>
        <dbReference type="ChEBI" id="CHEBI:57618"/>
        <dbReference type="ChEBI" id="CHEBI:58210"/>
        <dbReference type="ChEBI" id="CHEBI:58483"/>
        <dbReference type="ChEBI" id="CHEBI:128753"/>
        <dbReference type="EC" id="1.17.7.3"/>
    </reaction>
</comment>
<organism evidence="10 11">
    <name type="scientific">Candidatus Onthovivens merdipullorum</name>
    <dbReference type="NCBI Taxonomy" id="2840889"/>
    <lineage>
        <taxon>Bacteria</taxon>
        <taxon>Bacillati</taxon>
        <taxon>Bacillota</taxon>
        <taxon>Bacilli</taxon>
        <taxon>Bacillales</taxon>
        <taxon>Candidatus Onthovivens</taxon>
    </lineage>
</organism>
<dbReference type="Proteomes" id="UP000823613">
    <property type="component" value="Unassembled WGS sequence"/>
</dbReference>
<name>A0A9D9GX07_9BACL</name>
<evidence type="ECO:0000256" key="3">
    <source>
        <dbReference type="ARBA" id="ARBA00023002"/>
    </source>
</evidence>
<evidence type="ECO:0000256" key="7">
    <source>
        <dbReference type="HAMAP-Rule" id="MF_00159"/>
    </source>
</evidence>
<sequence length="351" mass="39157">MKRDETRKIQIGDITLGGSNEVLIQSMCDIKTSHVDKVIKEINECSALGAKLMRVSIFDEDDLKAIKEIVKNISIPLICDIHYNYSYATQAIINGAKKIRINPGNMPNLNKLIEVIEVAKKYNAAIRIGLNEGSLNDYSNLPISDKLVNKALEYINFFEENKFYNLVISLKTTDTIETINSYRKISNLTTYPLHIGLTESGFDEIGIIRSVSALAPLLLEGIGNTIRISLTNDPKKEVLTAKRLLHDLNLYENYPTFISCPTCGRSEVKIKKLAKDVLEFLEKNNIKLKVAIMGCPVNGIGEAKNADIGIAGGKKEFILFKKGKIISKVSQDDAYQILTSEIMKLVRKTSN</sequence>
<evidence type="ECO:0000259" key="9">
    <source>
        <dbReference type="Pfam" id="PF26540"/>
    </source>
</evidence>
<accession>A0A9D9GX07</accession>
<evidence type="ECO:0000256" key="1">
    <source>
        <dbReference type="ARBA" id="ARBA00022485"/>
    </source>
</evidence>
<dbReference type="InterPro" id="IPR058578">
    <property type="entry name" value="IspG_TIM"/>
</dbReference>
<dbReference type="SUPFAM" id="SSF51717">
    <property type="entry name" value="Dihydropteroate synthetase-like"/>
    <property type="match status" value="1"/>
</dbReference>
<dbReference type="GO" id="GO:0141197">
    <property type="term" value="F:4-hydroxy-3-methylbut-2-enyl-diphosphate synthase activity (flavodoxin)"/>
    <property type="evidence" value="ECO:0007669"/>
    <property type="project" value="UniProtKB-EC"/>
</dbReference>
<evidence type="ECO:0000256" key="4">
    <source>
        <dbReference type="ARBA" id="ARBA00023004"/>
    </source>
</evidence>
<dbReference type="InterPro" id="IPR045854">
    <property type="entry name" value="NO2/SO3_Rdtase_4Fe4S_sf"/>
</dbReference>
<proteinExistence type="inferred from homology"/>
<keyword evidence="2 7" id="KW-0479">Metal-binding</keyword>
<dbReference type="InterPro" id="IPR011005">
    <property type="entry name" value="Dihydropteroate_synth-like_sf"/>
</dbReference>
<dbReference type="SUPFAM" id="SSF56014">
    <property type="entry name" value="Nitrite and sulphite reductase 4Fe-4S domain-like"/>
    <property type="match status" value="1"/>
</dbReference>
<keyword evidence="6 7" id="KW-0414">Isoprene biosynthesis</keyword>
<gene>
    <name evidence="7 10" type="primary">ispG</name>
    <name evidence="10" type="synonym">gcpE</name>
    <name evidence="10" type="ORF">IAC58_06390</name>
</gene>
<keyword evidence="1 7" id="KW-0004">4Fe-4S</keyword>
<dbReference type="EC" id="1.17.7.3" evidence="7"/>
<feature type="domain" description="IspG TIM-barrel" evidence="8">
    <location>
        <begin position="6"/>
        <end position="241"/>
    </location>
</feature>
<keyword evidence="3 7" id="KW-0560">Oxidoreductase</keyword>
<feature type="binding site" evidence="7">
    <location>
        <position position="295"/>
    </location>
    <ligand>
        <name>[4Fe-4S] cluster</name>
        <dbReference type="ChEBI" id="CHEBI:49883"/>
    </ligand>
</feature>
<comment type="pathway">
    <text evidence="7">Isoprenoid biosynthesis; isopentenyl diphosphate biosynthesis via DXP pathway; isopentenyl diphosphate from 1-deoxy-D-xylulose 5-phosphate: step 5/6.</text>
</comment>
<dbReference type="PIRSF" id="PIRSF004640">
    <property type="entry name" value="IspG"/>
    <property type="match status" value="1"/>
</dbReference>
<keyword evidence="4 7" id="KW-0408">Iron</keyword>
<dbReference type="HAMAP" id="MF_00159">
    <property type="entry name" value="IspG"/>
    <property type="match status" value="1"/>
</dbReference>
<feature type="domain" description="IspG C-terminal" evidence="9">
    <location>
        <begin position="257"/>
        <end position="343"/>
    </location>
</feature>
<comment type="cofactor">
    <cofactor evidence="7">
        <name>[4Fe-4S] cluster</name>
        <dbReference type="ChEBI" id="CHEBI:49883"/>
    </cofactor>
    <text evidence="7">Binds 1 [4Fe-4S] cluster.</text>
</comment>
<reference evidence="10" key="2">
    <citation type="journal article" date="2021" name="PeerJ">
        <title>Extensive microbial diversity within the chicken gut microbiome revealed by metagenomics and culture.</title>
        <authorList>
            <person name="Gilroy R."/>
            <person name="Ravi A."/>
            <person name="Getino M."/>
            <person name="Pursley I."/>
            <person name="Horton D.L."/>
            <person name="Alikhan N.F."/>
            <person name="Baker D."/>
            <person name="Gharbi K."/>
            <person name="Hall N."/>
            <person name="Watson M."/>
            <person name="Adriaenssens E.M."/>
            <person name="Foster-Nyarko E."/>
            <person name="Jarju S."/>
            <person name="Secka A."/>
            <person name="Antonio M."/>
            <person name="Oren A."/>
            <person name="Chaudhuri R.R."/>
            <person name="La Ragione R."/>
            <person name="Hildebrand F."/>
            <person name="Pallen M.J."/>
        </authorList>
    </citation>
    <scope>NUCLEOTIDE SEQUENCE</scope>
    <source>
        <strain evidence="10">11159</strain>
    </source>
</reference>
<dbReference type="EMBL" id="JADIMY010000122">
    <property type="protein sequence ID" value="MBO8428151.1"/>
    <property type="molecule type" value="Genomic_DNA"/>
</dbReference>
<comment type="function">
    <text evidence="7">Converts 2C-methyl-D-erythritol 2,4-cyclodiphosphate (ME-2,4cPP) into 1-hydroxy-2-methyl-2-(E)-butenyl 4-diphosphate.</text>
</comment>
<evidence type="ECO:0000313" key="10">
    <source>
        <dbReference type="EMBL" id="MBO8428151.1"/>
    </source>
</evidence>
<evidence type="ECO:0000256" key="6">
    <source>
        <dbReference type="ARBA" id="ARBA00023229"/>
    </source>
</evidence>
<dbReference type="InterPro" id="IPR016425">
    <property type="entry name" value="IspG_bac"/>
</dbReference>
<evidence type="ECO:0000256" key="5">
    <source>
        <dbReference type="ARBA" id="ARBA00023014"/>
    </source>
</evidence>
<dbReference type="Pfam" id="PF26540">
    <property type="entry name" value="GcpE_C"/>
    <property type="match status" value="1"/>
</dbReference>
<comment type="similarity">
    <text evidence="7">Belongs to the IspG family.</text>
</comment>
<protein>
    <recommendedName>
        <fullName evidence="7">4-hydroxy-3-methylbut-2-en-1-yl diphosphate synthase (flavodoxin)</fullName>
        <ecNumber evidence="7">1.17.7.3</ecNumber>
    </recommendedName>
    <alternativeName>
        <fullName evidence="7">1-hydroxy-2-methyl-2-(E)-butenyl 4-diphosphate synthase</fullName>
    </alternativeName>
</protein>
<feature type="binding site" evidence="7">
    <location>
        <position position="263"/>
    </location>
    <ligand>
        <name>[4Fe-4S] cluster</name>
        <dbReference type="ChEBI" id="CHEBI:49883"/>
    </ligand>
</feature>
<dbReference type="GO" id="GO:0046429">
    <property type="term" value="F:4-hydroxy-3-methylbut-2-en-1-yl diphosphate synthase activity (ferredoxin)"/>
    <property type="evidence" value="ECO:0007669"/>
    <property type="project" value="UniProtKB-UniRule"/>
</dbReference>
<feature type="binding site" evidence="7">
    <location>
        <position position="260"/>
    </location>
    <ligand>
        <name>[4Fe-4S] cluster</name>
        <dbReference type="ChEBI" id="CHEBI:49883"/>
    </ligand>
</feature>
<dbReference type="Pfam" id="PF04551">
    <property type="entry name" value="GcpE"/>
    <property type="match status" value="1"/>
</dbReference>
<dbReference type="NCBIfam" id="TIGR00612">
    <property type="entry name" value="ispG_gcpE"/>
    <property type="match status" value="1"/>
</dbReference>
<comment type="caution">
    <text evidence="10">The sequence shown here is derived from an EMBL/GenBank/DDBJ whole genome shotgun (WGS) entry which is preliminary data.</text>
</comment>
<dbReference type="InterPro" id="IPR004588">
    <property type="entry name" value="IspG_bac-typ"/>
</dbReference>
<dbReference type="Gene3D" id="3.30.413.10">
    <property type="entry name" value="Sulfite Reductase Hemoprotein, domain 1"/>
    <property type="match status" value="1"/>
</dbReference>
<keyword evidence="5 7" id="KW-0411">Iron-sulfur</keyword>
<dbReference type="PANTHER" id="PTHR30454">
    <property type="entry name" value="4-HYDROXY-3-METHYLBUT-2-EN-1-YL DIPHOSPHATE SYNTHASE"/>
    <property type="match status" value="1"/>
</dbReference>
<evidence type="ECO:0000259" key="8">
    <source>
        <dbReference type="Pfam" id="PF04551"/>
    </source>
</evidence>
<dbReference type="GO" id="GO:0019288">
    <property type="term" value="P:isopentenyl diphosphate biosynthetic process, methylerythritol 4-phosphate pathway"/>
    <property type="evidence" value="ECO:0007669"/>
    <property type="project" value="UniProtKB-UniRule"/>
</dbReference>
<dbReference type="GO" id="GO:0016114">
    <property type="term" value="P:terpenoid biosynthetic process"/>
    <property type="evidence" value="ECO:0007669"/>
    <property type="project" value="InterPro"/>
</dbReference>
<dbReference type="InterPro" id="IPR058579">
    <property type="entry name" value="IspG_C"/>
</dbReference>
<dbReference type="AlphaFoldDB" id="A0A9D9GX07"/>
<evidence type="ECO:0000313" key="11">
    <source>
        <dbReference type="Proteomes" id="UP000823613"/>
    </source>
</evidence>
<dbReference type="GO" id="GO:0005506">
    <property type="term" value="F:iron ion binding"/>
    <property type="evidence" value="ECO:0007669"/>
    <property type="project" value="InterPro"/>
</dbReference>